<evidence type="ECO:0000313" key="1">
    <source>
        <dbReference type="EMBL" id="KAF5783114.1"/>
    </source>
</evidence>
<keyword evidence="2" id="KW-1185">Reference proteome</keyword>
<name>A0A9K3HR13_HELAN</name>
<evidence type="ECO:0000313" key="2">
    <source>
        <dbReference type="Proteomes" id="UP000215914"/>
    </source>
</evidence>
<proteinExistence type="predicted"/>
<protein>
    <submittedName>
        <fullName evidence="1">Uncharacterized protein</fullName>
    </submittedName>
</protein>
<gene>
    <name evidence="1" type="ORF">HanXRQr2_Chr11g0504171</name>
</gene>
<sequence length="73" mass="7885">MSNLNNSMFTTPSGADNCCSSKMLGNELKRNLDAVYDVDLCSSQSSTKPRTGDCENNEGLNVKVGLLNPNLEK</sequence>
<accession>A0A9K3HR13</accession>
<comment type="caution">
    <text evidence="1">The sequence shown here is derived from an EMBL/GenBank/DDBJ whole genome shotgun (WGS) entry which is preliminary data.</text>
</comment>
<dbReference type="Proteomes" id="UP000215914">
    <property type="component" value="Unassembled WGS sequence"/>
</dbReference>
<dbReference type="Gramene" id="mRNA:HanXRQr2_Chr11g0504171">
    <property type="protein sequence ID" value="CDS:HanXRQr2_Chr11g0504171.1"/>
    <property type="gene ID" value="HanXRQr2_Chr11g0504171"/>
</dbReference>
<organism evidence="1 2">
    <name type="scientific">Helianthus annuus</name>
    <name type="common">Common sunflower</name>
    <dbReference type="NCBI Taxonomy" id="4232"/>
    <lineage>
        <taxon>Eukaryota</taxon>
        <taxon>Viridiplantae</taxon>
        <taxon>Streptophyta</taxon>
        <taxon>Embryophyta</taxon>
        <taxon>Tracheophyta</taxon>
        <taxon>Spermatophyta</taxon>
        <taxon>Magnoliopsida</taxon>
        <taxon>eudicotyledons</taxon>
        <taxon>Gunneridae</taxon>
        <taxon>Pentapetalae</taxon>
        <taxon>asterids</taxon>
        <taxon>campanulids</taxon>
        <taxon>Asterales</taxon>
        <taxon>Asteraceae</taxon>
        <taxon>Asteroideae</taxon>
        <taxon>Heliantheae alliance</taxon>
        <taxon>Heliantheae</taxon>
        <taxon>Helianthus</taxon>
    </lineage>
</organism>
<reference evidence="1" key="1">
    <citation type="journal article" date="2017" name="Nature">
        <title>The sunflower genome provides insights into oil metabolism, flowering and Asterid evolution.</title>
        <authorList>
            <person name="Badouin H."/>
            <person name="Gouzy J."/>
            <person name="Grassa C.J."/>
            <person name="Murat F."/>
            <person name="Staton S.E."/>
            <person name="Cottret L."/>
            <person name="Lelandais-Briere C."/>
            <person name="Owens G.L."/>
            <person name="Carrere S."/>
            <person name="Mayjonade B."/>
            <person name="Legrand L."/>
            <person name="Gill N."/>
            <person name="Kane N.C."/>
            <person name="Bowers J.E."/>
            <person name="Hubner S."/>
            <person name="Bellec A."/>
            <person name="Berard A."/>
            <person name="Berges H."/>
            <person name="Blanchet N."/>
            <person name="Boniface M.C."/>
            <person name="Brunel D."/>
            <person name="Catrice O."/>
            <person name="Chaidir N."/>
            <person name="Claudel C."/>
            <person name="Donnadieu C."/>
            <person name="Faraut T."/>
            <person name="Fievet G."/>
            <person name="Helmstetter N."/>
            <person name="King M."/>
            <person name="Knapp S.J."/>
            <person name="Lai Z."/>
            <person name="Le Paslier M.C."/>
            <person name="Lippi Y."/>
            <person name="Lorenzon L."/>
            <person name="Mandel J.R."/>
            <person name="Marage G."/>
            <person name="Marchand G."/>
            <person name="Marquand E."/>
            <person name="Bret-Mestries E."/>
            <person name="Morien E."/>
            <person name="Nambeesan S."/>
            <person name="Nguyen T."/>
            <person name="Pegot-Espagnet P."/>
            <person name="Pouilly N."/>
            <person name="Raftis F."/>
            <person name="Sallet E."/>
            <person name="Schiex T."/>
            <person name="Thomas J."/>
            <person name="Vandecasteele C."/>
            <person name="Vares D."/>
            <person name="Vear F."/>
            <person name="Vautrin S."/>
            <person name="Crespi M."/>
            <person name="Mangin B."/>
            <person name="Burke J.M."/>
            <person name="Salse J."/>
            <person name="Munos S."/>
            <person name="Vincourt P."/>
            <person name="Rieseberg L.H."/>
            <person name="Langlade N.B."/>
        </authorList>
    </citation>
    <scope>NUCLEOTIDE SEQUENCE</scope>
    <source>
        <tissue evidence="1">Leaves</tissue>
    </source>
</reference>
<dbReference type="AlphaFoldDB" id="A0A9K3HR13"/>
<reference evidence="1" key="2">
    <citation type="submission" date="2020-06" db="EMBL/GenBank/DDBJ databases">
        <title>Helianthus annuus Genome sequencing and assembly Release 2.</title>
        <authorList>
            <person name="Gouzy J."/>
            <person name="Langlade N."/>
            <person name="Munos S."/>
        </authorList>
    </citation>
    <scope>NUCLEOTIDE SEQUENCE</scope>
    <source>
        <tissue evidence="1">Leaves</tissue>
    </source>
</reference>
<dbReference type="EMBL" id="MNCJ02000326">
    <property type="protein sequence ID" value="KAF5783114.1"/>
    <property type="molecule type" value="Genomic_DNA"/>
</dbReference>